<keyword evidence="8" id="KW-0106">Calcium</keyword>
<keyword evidence="6" id="KW-0479">Metal-binding</keyword>
<evidence type="ECO:0000256" key="1">
    <source>
        <dbReference type="ARBA" id="ARBA00001913"/>
    </source>
</evidence>
<dbReference type="EMBL" id="GGEC01030714">
    <property type="protein sequence ID" value="MBX11198.1"/>
    <property type="molecule type" value="Transcribed_RNA"/>
</dbReference>
<sequence>MGILSSILGLFGFGMGTSIGVVVGYFMFIYFQPTHVKDPAIRPLVEQDHKSLQRLLPEIPPWVKNPDYDRVDWLNKFIENMWPYLDKAICKTVRTIAKPIIAEQIPKYKIDSVEFEVLTLGTLPPTFHGMKVYITDEKELIMEPAMKWAGNPNIIIAVKAFGLRATVQVVDLQVFAAPRISLKPLVPTIPCFANIQVSLMEKPHVDFGLKLLGADTMSIPGLYRFIQEFIKDQVAKMYLWPKTLEVPILDPAKAMKRPVGILNVKVVRAMKLKKKDFLGASDPFVKLKLTEDKLPSKKTTVKHGNLNPEWNEEFRMAVKDPESQSLELVVYDWEQIGKHDKMGMNVIPLKELSPDEPKVMTLDLLKNMDPNDVQKEKSRGQLVVEVAYKPFTDEEIQDKVGDLNVIEKAPEGTPAGGGLLVVILHEAQDVEGKHHTNPYARILFRGEERKTKRVKKNRDPRWGEEFQFMLGEPPTNDKLHVEVFSVSSKIGLLHPKESLGYVVINLSDVISNKRINEKYHLIESRHGRIQVELRWRTAS</sequence>
<dbReference type="InterPro" id="IPR035892">
    <property type="entry name" value="C2_domain_sf"/>
</dbReference>
<evidence type="ECO:0000313" key="16">
    <source>
        <dbReference type="EMBL" id="MBX11198.1"/>
    </source>
</evidence>
<evidence type="ECO:0000259" key="15">
    <source>
        <dbReference type="PROSITE" id="PS51847"/>
    </source>
</evidence>
<evidence type="ECO:0000256" key="5">
    <source>
        <dbReference type="ARBA" id="ARBA00022692"/>
    </source>
</evidence>
<reference evidence="16" key="1">
    <citation type="submission" date="2018-02" db="EMBL/GenBank/DDBJ databases">
        <title>Rhizophora mucronata_Transcriptome.</title>
        <authorList>
            <person name="Meera S.P."/>
            <person name="Sreeshan A."/>
            <person name="Augustine A."/>
        </authorList>
    </citation>
    <scope>NUCLEOTIDE SEQUENCE</scope>
    <source>
        <tissue evidence="16">Leaf</tissue>
    </source>
</reference>
<dbReference type="Pfam" id="PF00168">
    <property type="entry name" value="C2"/>
    <property type="match status" value="2"/>
</dbReference>
<evidence type="ECO:0000259" key="14">
    <source>
        <dbReference type="PROSITE" id="PS50004"/>
    </source>
</evidence>
<evidence type="ECO:0000256" key="8">
    <source>
        <dbReference type="ARBA" id="ARBA00022837"/>
    </source>
</evidence>
<keyword evidence="10" id="KW-0445">Lipid transport</keyword>
<dbReference type="InterPro" id="IPR000008">
    <property type="entry name" value="C2_dom"/>
</dbReference>
<keyword evidence="7" id="KW-0677">Repeat</keyword>
<name>A0A2P2KZP3_RHIMU</name>
<dbReference type="Pfam" id="PF17047">
    <property type="entry name" value="SMP_LBD"/>
    <property type="match status" value="1"/>
</dbReference>
<feature type="domain" description="C2" evidence="14">
    <location>
        <begin position="399"/>
        <end position="519"/>
    </location>
</feature>
<dbReference type="InterPro" id="IPR039010">
    <property type="entry name" value="Synaptotagmin_SMP"/>
</dbReference>
<dbReference type="GO" id="GO:0046872">
    <property type="term" value="F:metal ion binding"/>
    <property type="evidence" value="ECO:0007669"/>
    <property type="project" value="UniProtKB-KW"/>
</dbReference>
<evidence type="ECO:0000256" key="9">
    <source>
        <dbReference type="ARBA" id="ARBA00022989"/>
    </source>
</evidence>
<evidence type="ECO:0000256" key="11">
    <source>
        <dbReference type="ARBA" id="ARBA00023121"/>
    </source>
</evidence>
<dbReference type="PROSITE" id="PS51847">
    <property type="entry name" value="SMP"/>
    <property type="match status" value="1"/>
</dbReference>
<dbReference type="InterPro" id="IPR045050">
    <property type="entry name" value="Synaptotagmin_plant"/>
</dbReference>
<protein>
    <submittedName>
        <fullName evidence="16">Uncharacterized protein MANES_05G145400</fullName>
    </submittedName>
</protein>
<feature type="domain" description="C2" evidence="14">
    <location>
        <begin position="240"/>
        <end position="362"/>
    </location>
</feature>
<dbReference type="GO" id="GO:0005783">
    <property type="term" value="C:endoplasmic reticulum"/>
    <property type="evidence" value="ECO:0007669"/>
    <property type="project" value="TreeGrafter"/>
</dbReference>
<organism evidence="16">
    <name type="scientific">Rhizophora mucronata</name>
    <name type="common">Asiatic mangrove</name>
    <dbReference type="NCBI Taxonomy" id="61149"/>
    <lineage>
        <taxon>Eukaryota</taxon>
        <taxon>Viridiplantae</taxon>
        <taxon>Streptophyta</taxon>
        <taxon>Embryophyta</taxon>
        <taxon>Tracheophyta</taxon>
        <taxon>Spermatophyta</taxon>
        <taxon>Magnoliopsida</taxon>
        <taxon>eudicotyledons</taxon>
        <taxon>Gunneridae</taxon>
        <taxon>Pentapetalae</taxon>
        <taxon>rosids</taxon>
        <taxon>fabids</taxon>
        <taxon>Malpighiales</taxon>
        <taxon>Rhizophoraceae</taxon>
        <taxon>Rhizophora</taxon>
    </lineage>
</organism>
<keyword evidence="4" id="KW-0813">Transport</keyword>
<keyword evidence="9 13" id="KW-1133">Transmembrane helix</keyword>
<accession>A0A2P2KZP3</accession>
<evidence type="ECO:0000256" key="3">
    <source>
        <dbReference type="ARBA" id="ARBA00006996"/>
    </source>
</evidence>
<proteinExistence type="inferred from homology"/>
<evidence type="ECO:0000256" key="12">
    <source>
        <dbReference type="ARBA" id="ARBA00023136"/>
    </source>
</evidence>
<dbReference type="SMART" id="SM00239">
    <property type="entry name" value="C2"/>
    <property type="match status" value="2"/>
</dbReference>
<dbReference type="PANTHER" id="PTHR10774:SF188">
    <property type="entry name" value="SYNAPTOTAGMIN-2"/>
    <property type="match status" value="1"/>
</dbReference>
<dbReference type="GO" id="GO:0006869">
    <property type="term" value="P:lipid transport"/>
    <property type="evidence" value="ECO:0007669"/>
    <property type="project" value="UniProtKB-KW"/>
</dbReference>
<comment type="cofactor">
    <cofactor evidence="1">
        <name>Ca(2+)</name>
        <dbReference type="ChEBI" id="CHEBI:29108"/>
    </cofactor>
</comment>
<evidence type="ECO:0000256" key="13">
    <source>
        <dbReference type="SAM" id="Phobius"/>
    </source>
</evidence>
<comment type="subcellular location">
    <subcellularLocation>
        <location evidence="2">Membrane</location>
        <topology evidence="2">Single-pass membrane protein</topology>
    </subcellularLocation>
</comment>
<dbReference type="SUPFAM" id="SSF49562">
    <property type="entry name" value="C2 domain (Calcium/lipid-binding domain, CaLB)"/>
    <property type="match status" value="2"/>
</dbReference>
<evidence type="ECO:0000256" key="7">
    <source>
        <dbReference type="ARBA" id="ARBA00022737"/>
    </source>
</evidence>
<keyword evidence="5 13" id="KW-0812">Transmembrane</keyword>
<keyword evidence="12 13" id="KW-0472">Membrane</keyword>
<dbReference type="InterPro" id="IPR031468">
    <property type="entry name" value="SMP_LBD"/>
</dbReference>
<dbReference type="Gene3D" id="2.60.40.150">
    <property type="entry name" value="C2 domain"/>
    <property type="match status" value="2"/>
</dbReference>
<feature type="transmembrane region" description="Helical" evidence="13">
    <location>
        <begin position="7"/>
        <end position="31"/>
    </location>
</feature>
<dbReference type="PANTHER" id="PTHR10774">
    <property type="entry name" value="EXTENDED SYNAPTOTAGMIN-RELATED"/>
    <property type="match status" value="1"/>
</dbReference>
<evidence type="ECO:0000256" key="10">
    <source>
        <dbReference type="ARBA" id="ARBA00023055"/>
    </source>
</evidence>
<dbReference type="CDD" id="cd21677">
    <property type="entry name" value="SMP_SYT"/>
    <property type="match status" value="1"/>
</dbReference>
<comment type="similarity">
    <text evidence="3">Belongs to the synaptotagmin family.</text>
</comment>
<dbReference type="GO" id="GO:0016020">
    <property type="term" value="C:membrane"/>
    <property type="evidence" value="ECO:0007669"/>
    <property type="project" value="UniProtKB-SubCell"/>
</dbReference>
<dbReference type="CDD" id="cd00030">
    <property type="entry name" value="C2"/>
    <property type="match status" value="1"/>
</dbReference>
<feature type="domain" description="SMP-LTD" evidence="15">
    <location>
        <begin position="67"/>
        <end position="249"/>
    </location>
</feature>
<dbReference type="FunFam" id="2.60.40.150:FF:000102">
    <property type="entry name" value="Synaptotagmin-2 isoform A"/>
    <property type="match status" value="1"/>
</dbReference>
<dbReference type="PROSITE" id="PS50004">
    <property type="entry name" value="C2"/>
    <property type="match status" value="2"/>
</dbReference>
<dbReference type="AlphaFoldDB" id="A0A2P2KZP3"/>
<dbReference type="GO" id="GO:0008289">
    <property type="term" value="F:lipid binding"/>
    <property type="evidence" value="ECO:0007669"/>
    <property type="project" value="UniProtKB-KW"/>
</dbReference>
<dbReference type="FunFam" id="2.60.40.150:FF:000066">
    <property type="entry name" value="Extended synaptotagmin-2"/>
    <property type="match status" value="1"/>
</dbReference>
<evidence type="ECO:0000256" key="4">
    <source>
        <dbReference type="ARBA" id="ARBA00022448"/>
    </source>
</evidence>
<keyword evidence="11" id="KW-0446">Lipid-binding</keyword>
<dbReference type="PRINTS" id="PR00360">
    <property type="entry name" value="C2DOMAIN"/>
</dbReference>
<evidence type="ECO:0000256" key="6">
    <source>
        <dbReference type="ARBA" id="ARBA00022723"/>
    </source>
</evidence>
<evidence type="ECO:0000256" key="2">
    <source>
        <dbReference type="ARBA" id="ARBA00004167"/>
    </source>
</evidence>